<feature type="compositionally biased region" description="Basic residues" evidence="2">
    <location>
        <begin position="171"/>
        <end position="180"/>
    </location>
</feature>
<proteinExistence type="predicted"/>
<feature type="compositionally biased region" description="Polar residues" evidence="2">
    <location>
        <begin position="114"/>
        <end position="124"/>
    </location>
</feature>
<feature type="coiled-coil region" evidence="1">
    <location>
        <begin position="22"/>
        <end position="56"/>
    </location>
</feature>
<protein>
    <submittedName>
        <fullName evidence="3">Uncharacterized protein</fullName>
    </submittedName>
</protein>
<feature type="compositionally biased region" description="Polar residues" evidence="2">
    <location>
        <begin position="346"/>
        <end position="358"/>
    </location>
</feature>
<dbReference type="Proteomes" id="UP001180020">
    <property type="component" value="Unassembled WGS sequence"/>
</dbReference>
<organism evidence="3 4">
    <name type="scientific">Acorus calamus</name>
    <name type="common">Sweet flag</name>
    <dbReference type="NCBI Taxonomy" id="4465"/>
    <lineage>
        <taxon>Eukaryota</taxon>
        <taxon>Viridiplantae</taxon>
        <taxon>Streptophyta</taxon>
        <taxon>Embryophyta</taxon>
        <taxon>Tracheophyta</taxon>
        <taxon>Spermatophyta</taxon>
        <taxon>Magnoliopsida</taxon>
        <taxon>Liliopsida</taxon>
        <taxon>Acoraceae</taxon>
        <taxon>Acorus</taxon>
    </lineage>
</organism>
<feature type="compositionally biased region" description="Basic and acidic residues" evidence="2">
    <location>
        <begin position="276"/>
        <end position="288"/>
    </location>
</feature>
<keyword evidence="4" id="KW-1185">Reference proteome</keyword>
<dbReference type="PANTHER" id="PTHR33701:SF3">
    <property type="entry name" value="TRANSCRIPTIONAL REGULATOR ATRX"/>
    <property type="match status" value="1"/>
</dbReference>
<feature type="compositionally biased region" description="Basic and acidic residues" evidence="2">
    <location>
        <begin position="310"/>
        <end position="321"/>
    </location>
</feature>
<feature type="region of interest" description="Disordered" evidence="2">
    <location>
        <begin position="276"/>
        <end position="321"/>
    </location>
</feature>
<keyword evidence="1" id="KW-0175">Coiled coil</keyword>
<reference evidence="3" key="2">
    <citation type="submission" date="2023-06" db="EMBL/GenBank/DDBJ databases">
        <authorList>
            <person name="Ma L."/>
            <person name="Liu K.-W."/>
            <person name="Li Z."/>
            <person name="Hsiao Y.-Y."/>
            <person name="Qi Y."/>
            <person name="Fu T."/>
            <person name="Tang G."/>
            <person name="Zhang D."/>
            <person name="Sun W.-H."/>
            <person name="Liu D.-K."/>
            <person name="Li Y."/>
            <person name="Chen G.-Z."/>
            <person name="Liu X.-D."/>
            <person name="Liao X.-Y."/>
            <person name="Jiang Y.-T."/>
            <person name="Yu X."/>
            <person name="Hao Y."/>
            <person name="Huang J."/>
            <person name="Zhao X.-W."/>
            <person name="Ke S."/>
            <person name="Chen Y.-Y."/>
            <person name="Wu W.-L."/>
            <person name="Hsu J.-L."/>
            <person name="Lin Y.-F."/>
            <person name="Huang M.-D."/>
            <person name="Li C.-Y."/>
            <person name="Huang L."/>
            <person name="Wang Z.-W."/>
            <person name="Zhao X."/>
            <person name="Zhong W.-Y."/>
            <person name="Peng D.-H."/>
            <person name="Ahmad S."/>
            <person name="Lan S."/>
            <person name="Zhang J.-S."/>
            <person name="Tsai W.-C."/>
            <person name="Van De Peer Y."/>
            <person name="Liu Z.-J."/>
        </authorList>
    </citation>
    <scope>NUCLEOTIDE SEQUENCE</scope>
    <source>
        <strain evidence="3">CP</strain>
        <tissue evidence="3">Leaves</tissue>
    </source>
</reference>
<feature type="region of interest" description="Disordered" evidence="2">
    <location>
        <begin position="89"/>
        <end position="130"/>
    </location>
</feature>
<feature type="compositionally biased region" description="Basic and acidic residues" evidence="2">
    <location>
        <begin position="361"/>
        <end position="372"/>
    </location>
</feature>
<reference evidence="3" key="1">
    <citation type="journal article" date="2023" name="Nat. Commun.">
        <title>Diploid and tetraploid genomes of Acorus and the evolution of monocots.</title>
        <authorList>
            <person name="Ma L."/>
            <person name="Liu K.W."/>
            <person name="Li Z."/>
            <person name="Hsiao Y.Y."/>
            <person name="Qi Y."/>
            <person name="Fu T."/>
            <person name="Tang G.D."/>
            <person name="Zhang D."/>
            <person name="Sun W.H."/>
            <person name="Liu D.K."/>
            <person name="Li Y."/>
            <person name="Chen G.Z."/>
            <person name="Liu X.D."/>
            <person name="Liao X.Y."/>
            <person name="Jiang Y.T."/>
            <person name="Yu X."/>
            <person name="Hao Y."/>
            <person name="Huang J."/>
            <person name="Zhao X.W."/>
            <person name="Ke S."/>
            <person name="Chen Y.Y."/>
            <person name="Wu W.L."/>
            <person name="Hsu J.L."/>
            <person name="Lin Y.F."/>
            <person name="Huang M.D."/>
            <person name="Li C.Y."/>
            <person name="Huang L."/>
            <person name="Wang Z.W."/>
            <person name="Zhao X."/>
            <person name="Zhong W.Y."/>
            <person name="Peng D.H."/>
            <person name="Ahmad S."/>
            <person name="Lan S."/>
            <person name="Zhang J.S."/>
            <person name="Tsai W.C."/>
            <person name="Van de Peer Y."/>
            <person name="Liu Z.J."/>
        </authorList>
    </citation>
    <scope>NUCLEOTIDE SEQUENCE</scope>
    <source>
        <strain evidence="3">CP</strain>
    </source>
</reference>
<sequence length="592" mass="66009">MADSTTTIDYLRARLLSERSVSSKARQRADELAKRVLELEEQLRAVTIQRRRAEKATAEALAILENHGVSDLSEACNSSSDQDDVHCVLKDSENSSKEENSTIRLERSEAGDRMSSSEVETSPNLGGGLSWKSVNSSFNSLEKKDLKKSMSSANHRHKNFLLTNGSSPKHNLGKSCRRIKRGEMGSGNDGGGEESVHSPENGDAVLSEDLFNHSERRPDISKGTSRNEEGTVHVNGTCSIENQNKEIVNQYVNGSDRDVEIALEKQAELIDRYQAEEDAQREWEENYRDNNNSTPSVQDLYEPGSQSDITEERNEPKVESMELVHGAPCYDSGTTIKDKQICISEQPTKNSSSDSPTDLSVAHDHAPEKTHISEAPITGSSLFNGDDANSDEVPNKGSKDGFQQFMVRNHENLHMESPEKQKQRPSENNPALGVQNFSKQEWSQIQYQHQWQAQPSKQAEDVLEALQRAKLSLKHKLERLPSPSQGAILALPSEAAKVPITCAGLFRLPESPSEELSSMIRYEPSNSGFSFFDPRFDLGQSGLAPNRYTYPTFRVPGPYMDLAREALPPGDQYAPSMTGDNRMIFDRQFYKQ</sequence>
<evidence type="ECO:0000313" key="3">
    <source>
        <dbReference type="EMBL" id="KAK1309801.1"/>
    </source>
</evidence>
<comment type="caution">
    <text evidence="3">The sequence shown here is derived from an EMBL/GenBank/DDBJ whole genome shotgun (WGS) entry which is preliminary data.</text>
</comment>
<feature type="compositionally biased region" description="Basic and acidic residues" evidence="2">
    <location>
        <begin position="89"/>
        <end position="112"/>
    </location>
</feature>
<feature type="region of interest" description="Disordered" evidence="2">
    <location>
        <begin position="346"/>
        <end position="400"/>
    </location>
</feature>
<dbReference type="PANTHER" id="PTHR33701">
    <property type="entry name" value="TRANSMEMBRANE PROTEIN"/>
    <property type="match status" value="1"/>
</dbReference>
<gene>
    <name evidence="3" type="ORF">QJS10_CPA08g01563</name>
</gene>
<evidence type="ECO:0000256" key="2">
    <source>
        <dbReference type="SAM" id="MobiDB-lite"/>
    </source>
</evidence>
<accession>A0AAV9E7S5</accession>
<feature type="compositionally biased region" description="Basic and acidic residues" evidence="2">
    <location>
        <begin position="210"/>
        <end position="231"/>
    </location>
</feature>
<evidence type="ECO:0000256" key="1">
    <source>
        <dbReference type="SAM" id="Coils"/>
    </source>
</evidence>
<feature type="region of interest" description="Disordered" evidence="2">
    <location>
        <begin position="158"/>
        <end position="234"/>
    </location>
</feature>
<name>A0AAV9E7S5_ACOCL</name>
<dbReference type="EMBL" id="JAUJYO010000008">
    <property type="protein sequence ID" value="KAK1309801.1"/>
    <property type="molecule type" value="Genomic_DNA"/>
</dbReference>
<dbReference type="AlphaFoldDB" id="A0AAV9E7S5"/>
<evidence type="ECO:0000313" key="4">
    <source>
        <dbReference type="Proteomes" id="UP001180020"/>
    </source>
</evidence>